<keyword evidence="2" id="KW-1185">Reference proteome</keyword>
<evidence type="ECO:0000313" key="2">
    <source>
        <dbReference type="Proteomes" id="UP001186974"/>
    </source>
</evidence>
<protein>
    <submittedName>
        <fullName evidence="1">Uncharacterized protein</fullName>
    </submittedName>
</protein>
<evidence type="ECO:0000313" key="1">
    <source>
        <dbReference type="EMBL" id="KAK3059939.1"/>
    </source>
</evidence>
<reference evidence="1" key="1">
    <citation type="submission" date="2024-09" db="EMBL/GenBank/DDBJ databases">
        <title>Black Yeasts Isolated from many extreme environments.</title>
        <authorList>
            <person name="Coleine C."/>
            <person name="Stajich J.E."/>
            <person name="Selbmann L."/>
        </authorList>
    </citation>
    <scope>NUCLEOTIDE SEQUENCE</scope>
    <source>
        <strain evidence="1">CCFEE 5737</strain>
    </source>
</reference>
<dbReference type="EMBL" id="JAWDJW010008982">
    <property type="protein sequence ID" value="KAK3059939.1"/>
    <property type="molecule type" value="Genomic_DNA"/>
</dbReference>
<organism evidence="1 2">
    <name type="scientific">Coniosporium uncinatum</name>
    <dbReference type="NCBI Taxonomy" id="93489"/>
    <lineage>
        <taxon>Eukaryota</taxon>
        <taxon>Fungi</taxon>
        <taxon>Dikarya</taxon>
        <taxon>Ascomycota</taxon>
        <taxon>Pezizomycotina</taxon>
        <taxon>Dothideomycetes</taxon>
        <taxon>Dothideomycetes incertae sedis</taxon>
        <taxon>Coniosporium</taxon>
    </lineage>
</organism>
<name>A0ACC3D088_9PEZI</name>
<gene>
    <name evidence="1" type="ORF">LTS18_009700</name>
</gene>
<dbReference type="Proteomes" id="UP001186974">
    <property type="component" value="Unassembled WGS sequence"/>
</dbReference>
<comment type="caution">
    <text evidence="1">The sequence shown here is derived from an EMBL/GenBank/DDBJ whole genome shotgun (WGS) entry which is preliminary data.</text>
</comment>
<feature type="non-terminal residue" evidence="1">
    <location>
        <position position="1"/>
    </location>
</feature>
<accession>A0ACC3D088</accession>
<proteinExistence type="predicted"/>
<sequence>EKNSAIETLYTALDYSLRLVHPMMPFVSEELWQRLPRRPNDTTPSICIAKYPEYDPALDDPESEAAYDLVLGIIKSIRGLLTTYDIADGNIYIQAPSKQSEETTKSELTTIKLLSSLKMKPVASYTILSSSQDLPDGCAFSPVASATNNSSDVVVALEVKGKLQDVDKAVGKAKKELKEVNERVKAVRMEIDDPGFEKVDKEKQEARRGQLKGLEGEMGWVERSIEQLEALKLDG</sequence>